<dbReference type="AlphaFoldDB" id="A0A510L815"/>
<evidence type="ECO:0000313" key="3">
    <source>
        <dbReference type="Proteomes" id="UP000321561"/>
    </source>
</evidence>
<dbReference type="Pfam" id="PF10547">
    <property type="entry name" value="P22_AR_N"/>
    <property type="match status" value="1"/>
</dbReference>
<proteinExistence type="predicted"/>
<evidence type="ECO:0000313" key="2">
    <source>
        <dbReference type="EMBL" id="BBM60160.1"/>
    </source>
</evidence>
<dbReference type="RefSeq" id="WP_147006049.1">
    <property type="nucleotide sequence ID" value="NZ_AP019846.1"/>
</dbReference>
<dbReference type="Proteomes" id="UP000321561">
    <property type="component" value="Chromosome"/>
</dbReference>
<name>A0A510L815_9FUSO</name>
<reference evidence="2 3" key="1">
    <citation type="submission" date="2019-07" db="EMBL/GenBank/DDBJ databases">
        <title>Complete Genome Sequence of Leptotrichia hongkongensis Strain JMUB5056.</title>
        <authorList>
            <person name="Watanabe S."/>
            <person name="Cui L."/>
        </authorList>
    </citation>
    <scope>NUCLEOTIDE SEQUENCE [LARGE SCALE GENOMIC DNA]</scope>
    <source>
        <strain evidence="2 3">JMUB5056</strain>
    </source>
</reference>
<accession>A0A510L815</accession>
<organism evidence="2 3">
    <name type="scientific">Leptotrichia hongkongensis</name>
    <dbReference type="NCBI Taxonomy" id="554406"/>
    <lineage>
        <taxon>Bacteria</taxon>
        <taxon>Fusobacteriati</taxon>
        <taxon>Fusobacteriota</taxon>
        <taxon>Fusobacteriia</taxon>
        <taxon>Fusobacteriales</taxon>
        <taxon>Leptotrichiaceae</taxon>
        <taxon>Leptotrichia</taxon>
    </lineage>
</organism>
<dbReference type="OrthoDB" id="9812611at2"/>
<protein>
    <recommendedName>
        <fullName evidence="1">Antirepressor protein ant N-terminal domain-containing protein</fullName>
    </recommendedName>
</protein>
<evidence type="ECO:0000259" key="1">
    <source>
        <dbReference type="Pfam" id="PF10547"/>
    </source>
</evidence>
<dbReference type="KEGG" id="lhg:JMUB5056_1754"/>
<gene>
    <name evidence="2" type="ORF">JMUB5056_1754</name>
</gene>
<sequence>MELQVKEVRFNGERITAIRESGKIYVSVKNVCNNLGMNENQFKTQRDKINNDEFLKVGRKFSPVDTGFGIKETMLLELDYLPIWLAKINPSRFSEELKKQLIEYQLKAKDVLADEFLGKRTLPEVQTSIAMIPLNKAHYWAEIKSIADNASKVRKRTYKKLCKLTQDLAAITKEVDDLAGMTFDVEELLNKIEN</sequence>
<feature type="domain" description="Antirepressor protein ant N-terminal" evidence="1">
    <location>
        <begin position="7"/>
        <end position="117"/>
    </location>
</feature>
<dbReference type="InterPro" id="IPR018875">
    <property type="entry name" value="Antirepressor_Ant_N"/>
</dbReference>
<dbReference type="EMBL" id="AP019846">
    <property type="protein sequence ID" value="BBM60160.1"/>
    <property type="molecule type" value="Genomic_DNA"/>
</dbReference>